<sequence length="278" mass="30867">MQRQIEKLILGTQAIDGAGVKLTRVLGAQSMQDFDPFLMLDSFDSTNPTDYIKSFPMHPHRGIETISYIAQGAMTHKDSLGNVDTIRSGEVQWMSAGSGILHEEILPESPRMLGVQLWLNLPKQHKMSQPSYKSIKQIPTLTLEYASLKLISGEYQGAQGFKPKFLPLDFYDIHLAPNMSQTITTKPSQNVVLFLLQGDALVQGQLVREKTAIKLSPGGDLSLSSMDKNAQILFLSSIALHEPTAWGGPVVMNTKKELQEAFKELREGTFIKHSTRIS</sequence>
<dbReference type="InterPro" id="IPR008778">
    <property type="entry name" value="Pirin_C_dom"/>
</dbReference>
<accession>T1D0F1</accession>
<dbReference type="InterPro" id="IPR011051">
    <property type="entry name" value="RmlC_Cupin_sf"/>
</dbReference>
<reference evidence="6 7" key="1">
    <citation type="journal article" date="2013" name="Genome Announc.">
        <title>Draft Genome Sequence of Helicobacter fennelliae Strain MRY12-0050, Isolated from a Bacteremia Patient.</title>
        <authorList>
            <person name="Rimbara E."/>
            <person name="Matsui M."/>
            <person name="Mori S."/>
            <person name="Suzuki S."/>
            <person name="Suzuki M."/>
            <person name="Kim H."/>
            <person name="Sekizuka T."/>
            <person name="Kuroda M."/>
            <person name="Shibayama K."/>
        </authorList>
    </citation>
    <scope>NUCLEOTIDE SEQUENCE [LARGE SCALE GENOMIC DNA]</scope>
    <source>
        <strain evidence="6 7">MRY12-0050</strain>
    </source>
</reference>
<organism evidence="6 7">
    <name type="scientific">Helicobacter fennelliae MRY12-0050</name>
    <dbReference type="NCBI Taxonomy" id="1325130"/>
    <lineage>
        <taxon>Bacteria</taxon>
        <taxon>Pseudomonadati</taxon>
        <taxon>Campylobacterota</taxon>
        <taxon>Epsilonproteobacteria</taxon>
        <taxon>Campylobacterales</taxon>
        <taxon>Helicobacteraceae</taxon>
        <taxon>Helicobacter</taxon>
    </lineage>
</organism>
<feature type="binding site" evidence="2">
    <location>
        <position position="102"/>
    </location>
    <ligand>
        <name>Fe cation</name>
        <dbReference type="ChEBI" id="CHEBI:24875"/>
    </ligand>
</feature>
<dbReference type="eggNOG" id="COG1741">
    <property type="taxonomic scope" value="Bacteria"/>
</dbReference>
<dbReference type="Gene3D" id="2.60.120.10">
    <property type="entry name" value="Jelly Rolls"/>
    <property type="match status" value="2"/>
</dbReference>
<evidence type="ECO:0000259" key="5">
    <source>
        <dbReference type="Pfam" id="PF05726"/>
    </source>
</evidence>
<keyword evidence="7" id="KW-1185">Reference proteome</keyword>
<dbReference type="InterPro" id="IPR012093">
    <property type="entry name" value="Pirin"/>
</dbReference>
<feature type="binding site" evidence="2">
    <location>
        <position position="58"/>
    </location>
    <ligand>
        <name>Fe cation</name>
        <dbReference type="ChEBI" id="CHEBI:24875"/>
    </ligand>
</feature>
<comment type="similarity">
    <text evidence="1 3">Belongs to the pirin family.</text>
</comment>
<dbReference type="CDD" id="cd02909">
    <property type="entry name" value="cupin_pirin_N"/>
    <property type="match status" value="1"/>
</dbReference>
<dbReference type="GO" id="GO:0046872">
    <property type="term" value="F:metal ion binding"/>
    <property type="evidence" value="ECO:0007669"/>
    <property type="project" value="UniProtKB-KW"/>
</dbReference>
<dbReference type="STRING" id="1325130.HFN_2108"/>
<dbReference type="Pfam" id="PF05726">
    <property type="entry name" value="Pirin_C"/>
    <property type="match status" value="1"/>
</dbReference>
<dbReference type="InterPro" id="IPR003829">
    <property type="entry name" value="Pirin_N_dom"/>
</dbReference>
<dbReference type="SUPFAM" id="SSF51182">
    <property type="entry name" value="RmlC-like cupins"/>
    <property type="match status" value="1"/>
</dbReference>
<dbReference type="EMBL" id="BASD01000009">
    <property type="protein sequence ID" value="GAD18696.1"/>
    <property type="molecule type" value="Genomic_DNA"/>
</dbReference>
<dbReference type="Proteomes" id="UP000018143">
    <property type="component" value="Unassembled WGS sequence"/>
</dbReference>
<proteinExistence type="inferred from homology"/>
<evidence type="ECO:0000256" key="1">
    <source>
        <dbReference type="ARBA" id="ARBA00008416"/>
    </source>
</evidence>
<dbReference type="PANTHER" id="PTHR13903:SF8">
    <property type="entry name" value="PIRIN"/>
    <property type="match status" value="1"/>
</dbReference>
<comment type="cofactor">
    <cofactor evidence="2">
        <name>Fe cation</name>
        <dbReference type="ChEBI" id="CHEBI:24875"/>
    </cofactor>
    <text evidence="2">Binds 1 Fe cation per subunit.</text>
</comment>
<gene>
    <name evidence="6" type="ORF">HFN_2108</name>
</gene>
<dbReference type="PANTHER" id="PTHR13903">
    <property type="entry name" value="PIRIN-RELATED"/>
    <property type="match status" value="1"/>
</dbReference>
<feature type="domain" description="Pirin C-terminal" evidence="5">
    <location>
        <begin position="171"/>
        <end position="270"/>
    </location>
</feature>
<feature type="binding site" evidence="2">
    <location>
        <position position="104"/>
    </location>
    <ligand>
        <name>Fe cation</name>
        <dbReference type="ChEBI" id="CHEBI:24875"/>
    </ligand>
</feature>
<dbReference type="CDD" id="cd02247">
    <property type="entry name" value="cupin_pirin_C"/>
    <property type="match status" value="1"/>
</dbReference>
<feature type="domain" description="Pirin N-terminal" evidence="4">
    <location>
        <begin position="20"/>
        <end position="119"/>
    </location>
</feature>
<protein>
    <submittedName>
        <fullName evidence="6">Pirin-like</fullName>
    </submittedName>
</protein>
<dbReference type="PIRSF" id="PIRSF006232">
    <property type="entry name" value="Pirin"/>
    <property type="match status" value="1"/>
</dbReference>
<dbReference type="OrthoDB" id="9780903at2"/>
<evidence type="ECO:0000313" key="6">
    <source>
        <dbReference type="EMBL" id="GAD18696.1"/>
    </source>
</evidence>
<keyword evidence="2" id="KW-0408">Iron</keyword>
<keyword evidence="2" id="KW-0479">Metal-binding</keyword>
<feature type="binding site" evidence="2">
    <location>
        <position position="60"/>
    </location>
    <ligand>
        <name>Fe cation</name>
        <dbReference type="ChEBI" id="CHEBI:24875"/>
    </ligand>
</feature>
<dbReference type="InterPro" id="IPR014710">
    <property type="entry name" value="RmlC-like_jellyroll"/>
</dbReference>
<dbReference type="AlphaFoldDB" id="T1D0F1"/>
<dbReference type="Pfam" id="PF02678">
    <property type="entry name" value="Pirin"/>
    <property type="match status" value="1"/>
</dbReference>
<evidence type="ECO:0000259" key="4">
    <source>
        <dbReference type="Pfam" id="PF02678"/>
    </source>
</evidence>
<name>T1D0F1_9HELI</name>
<comment type="caution">
    <text evidence="6">The sequence shown here is derived from an EMBL/GenBank/DDBJ whole genome shotgun (WGS) entry which is preliminary data.</text>
</comment>
<dbReference type="RefSeq" id="WP_023947502.1">
    <property type="nucleotide sequence ID" value="NZ_BASD01000009.1"/>
</dbReference>
<evidence type="ECO:0000256" key="2">
    <source>
        <dbReference type="PIRSR" id="PIRSR006232-1"/>
    </source>
</evidence>
<evidence type="ECO:0000256" key="3">
    <source>
        <dbReference type="RuleBase" id="RU003457"/>
    </source>
</evidence>
<evidence type="ECO:0000313" key="7">
    <source>
        <dbReference type="Proteomes" id="UP000018143"/>
    </source>
</evidence>